<dbReference type="PANTHER" id="PTHR46401">
    <property type="entry name" value="GLYCOSYLTRANSFERASE WBBK-RELATED"/>
    <property type="match status" value="1"/>
</dbReference>
<keyword evidence="4" id="KW-0328">Glycosyltransferase</keyword>
<dbReference type="EMBL" id="CXWD01000035">
    <property type="protein sequence ID" value="CTQ77479.1"/>
    <property type="molecule type" value="Genomic_DNA"/>
</dbReference>
<feature type="domain" description="Glycosyl transferase family 4" evidence="3">
    <location>
        <begin position="52"/>
        <end position="194"/>
    </location>
</feature>
<evidence type="ECO:0000313" key="5">
    <source>
        <dbReference type="Proteomes" id="UP000053235"/>
    </source>
</evidence>
<dbReference type="InterPro" id="IPR001296">
    <property type="entry name" value="Glyco_trans_1"/>
</dbReference>
<dbReference type="Proteomes" id="UP000053235">
    <property type="component" value="Unassembled WGS sequence"/>
</dbReference>
<keyword evidence="5" id="KW-1185">Reference proteome</keyword>
<dbReference type="GO" id="GO:0009103">
    <property type="term" value="P:lipopolysaccharide biosynthetic process"/>
    <property type="evidence" value="ECO:0007669"/>
    <property type="project" value="TreeGrafter"/>
</dbReference>
<keyword evidence="4" id="KW-0167">Capsid protein</keyword>
<dbReference type="GO" id="GO:0016757">
    <property type="term" value="F:glycosyltransferase activity"/>
    <property type="evidence" value="ECO:0007669"/>
    <property type="project" value="UniProtKB-KW"/>
</dbReference>
<evidence type="ECO:0000259" key="3">
    <source>
        <dbReference type="Pfam" id="PF12000"/>
    </source>
</evidence>
<dbReference type="Gene3D" id="3.40.50.2000">
    <property type="entry name" value="Glycogen Phosphorylase B"/>
    <property type="match status" value="1"/>
</dbReference>
<evidence type="ECO:0000313" key="4">
    <source>
        <dbReference type="EMBL" id="CTQ77479.1"/>
    </source>
</evidence>
<proteinExistence type="predicted"/>
<dbReference type="SUPFAM" id="SSF53756">
    <property type="entry name" value="UDP-Glycosyltransferase/glycogen phosphorylase"/>
    <property type="match status" value="1"/>
</dbReference>
<dbReference type="Pfam" id="PF12000">
    <property type="entry name" value="Glyco_trans_4_3"/>
    <property type="match status" value="1"/>
</dbReference>
<protein>
    <submittedName>
        <fullName evidence="4">Spore coat protein SA</fullName>
        <ecNumber evidence="4">2.4.-.-</ecNumber>
    </submittedName>
</protein>
<keyword evidence="1 4" id="KW-0808">Transferase</keyword>
<evidence type="ECO:0000256" key="1">
    <source>
        <dbReference type="ARBA" id="ARBA00022679"/>
    </source>
</evidence>
<dbReference type="AlphaFoldDB" id="A0A0M7ARF1"/>
<name>A0A0M7ARF1_9HYPH</name>
<dbReference type="OrthoDB" id="9793726at2"/>
<sequence length="376" mass="42546">MRRSVLFVQPKLPGQFRRQIATALTDPKTDVLLISNASFGGSDVPKGAIHEFYGNPSPKGQLDPLCAEFNTAIATAAEVEKAALKLKLRGYTPDTIIAYYGYGESLFLRGMFPNTRIVTFFEYFYGLKDGAMNFDPEFRQPEAEILRRSKARNSVALLALHDCDEGIVPTKWQLSRMPEEYRHKIKIVPDEIDQDLNKPNPNAILRIAGREFSRKDQIVSYCARALEPTRGIHIFMRSLPRLMKEAPEAHVVIVGKPSTAYDPPLPNGEAYIDKYLSEIKDKIDLKRLHRVGWLEREDLTALFQVSSCHVYLTTPFVASWSLREALACQTPIVASNTAPVREFVEHGKNGYLVDFFDYNRIAETVSATLHQRRQPG</sequence>
<dbReference type="Pfam" id="PF00534">
    <property type="entry name" value="Glycos_transf_1"/>
    <property type="match status" value="1"/>
</dbReference>
<dbReference type="EC" id="2.4.-.-" evidence="4"/>
<evidence type="ECO:0000259" key="2">
    <source>
        <dbReference type="Pfam" id="PF00534"/>
    </source>
</evidence>
<feature type="domain" description="Glycosyl transferase family 1" evidence="2">
    <location>
        <begin position="213"/>
        <end position="372"/>
    </location>
</feature>
<dbReference type="STRING" id="388408.LAX5112_04920"/>
<dbReference type="InterPro" id="IPR022623">
    <property type="entry name" value="Glyco_trans_4"/>
</dbReference>
<gene>
    <name evidence="4" type="primary">cotSA_2</name>
    <name evidence="4" type="ORF">LAX5112_04920</name>
</gene>
<organism evidence="4 5">
    <name type="scientific">Roseibium alexandrii</name>
    <dbReference type="NCBI Taxonomy" id="388408"/>
    <lineage>
        <taxon>Bacteria</taxon>
        <taxon>Pseudomonadati</taxon>
        <taxon>Pseudomonadota</taxon>
        <taxon>Alphaproteobacteria</taxon>
        <taxon>Hyphomicrobiales</taxon>
        <taxon>Stappiaceae</taxon>
        <taxon>Roseibium</taxon>
    </lineage>
</organism>
<dbReference type="RefSeq" id="WP_055674063.1">
    <property type="nucleotide sequence ID" value="NZ_CXWD01000035.1"/>
</dbReference>
<accession>A0A0M7ARF1</accession>
<dbReference type="PANTHER" id="PTHR46401:SF2">
    <property type="entry name" value="GLYCOSYLTRANSFERASE WBBK-RELATED"/>
    <property type="match status" value="1"/>
</dbReference>
<reference evidence="5" key="1">
    <citation type="submission" date="2015-07" db="EMBL/GenBank/DDBJ databases">
        <authorList>
            <person name="Rodrigo-Torres Lidia"/>
            <person name="Arahal R.David."/>
        </authorList>
    </citation>
    <scope>NUCLEOTIDE SEQUENCE [LARGE SCALE GENOMIC DNA]</scope>
    <source>
        <strain evidence="5">CECT 5112</strain>
    </source>
</reference>
<keyword evidence="4" id="KW-0946">Virion</keyword>